<dbReference type="EMBL" id="BART01013851">
    <property type="protein sequence ID" value="GAG81890.1"/>
    <property type="molecule type" value="Genomic_DNA"/>
</dbReference>
<protein>
    <submittedName>
        <fullName evidence="1">Uncharacterized protein</fullName>
    </submittedName>
</protein>
<dbReference type="AlphaFoldDB" id="X1AH26"/>
<feature type="non-terminal residue" evidence="1">
    <location>
        <position position="1"/>
    </location>
</feature>
<name>X1AH26_9ZZZZ</name>
<sequence>CVEQQDNTVQVFGQVDLGDVMDSGQPNLQTFLTEDELELYVNSILGPDYYKDAVESGNDIFMGESGIYPTL</sequence>
<gene>
    <name evidence="1" type="ORF">S01H4_28056</name>
</gene>
<accession>X1AH26</accession>
<evidence type="ECO:0000313" key="1">
    <source>
        <dbReference type="EMBL" id="GAG81890.1"/>
    </source>
</evidence>
<proteinExistence type="predicted"/>
<comment type="caution">
    <text evidence="1">The sequence shown here is derived from an EMBL/GenBank/DDBJ whole genome shotgun (WGS) entry which is preliminary data.</text>
</comment>
<organism evidence="1">
    <name type="scientific">marine sediment metagenome</name>
    <dbReference type="NCBI Taxonomy" id="412755"/>
    <lineage>
        <taxon>unclassified sequences</taxon>
        <taxon>metagenomes</taxon>
        <taxon>ecological metagenomes</taxon>
    </lineage>
</organism>
<reference evidence="1" key="1">
    <citation type="journal article" date="2014" name="Front. Microbiol.">
        <title>High frequency of phylogenetically diverse reductive dehalogenase-homologous genes in deep subseafloor sedimentary metagenomes.</title>
        <authorList>
            <person name="Kawai M."/>
            <person name="Futagami T."/>
            <person name="Toyoda A."/>
            <person name="Takaki Y."/>
            <person name="Nishi S."/>
            <person name="Hori S."/>
            <person name="Arai W."/>
            <person name="Tsubouchi T."/>
            <person name="Morono Y."/>
            <person name="Uchiyama I."/>
            <person name="Ito T."/>
            <person name="Fujiyama A."/>
            <person name="Inagaki F."/>
            <person name="Takami H."/>
        </authorList>
    </citation>
    <scope>NUCLEOTIDE SEQUENCE</scope>
    <source>
        <strain evidence="1">Expedition CK06-06</strain>
    </source>
</reference>